<evidence type="ECO:0000256" key="1">
    <source>
        <dbReference type="ARBA" id="ARBA00010923"/>
    </source>
</evidence>
<comment type="similarity">
    <text evidence="1">Belongs to the type-I restriction system S methylase family.</text>
</comment>
<evidence type="ECO:0000313" key="6">
    <source>
        <dbReference type="Proteomes" id="UP000249354"/>
    </source>
</evidence>
<dbReference type="GO" id="GO:0009307">
    <property type="term" value="P:DNA restriction-modification system"/>
    <property type="evidence" value="ECO:0007669"/>
    <property type="project" value="UniProtKB-KW"/>
</dbReference>
<evidence type="ECO:0000313" key="5">
    <source>
        <dbReference type="EMBL" id="PZO20390.1"/>
    </source>
</evidence>
<dbReference type="SUPFAM" id="SSF116734">
    <property type="entry name" value="DNA methylase specificity domain"/>
    <property type="match status" value="2"/>
</dbReference>
<accession>A0A2W4UMA6</accession>
<dbReference type="CDD" id="cd17282">
    <property type="entry name" value="RMtype1_S_Eco16444ORF1681_TRD1-CR1_like"/>
    <property type="match status" value="1"/>
</dbReference>
<keyword evidence="3" id="KW-0238">DNA-binding</keyword>
<feature type="domain" description="Type I restriction modification DNA specificity" evidence="4">
    <location>
        <begin position="219"/>
        <end position="390"/>
    </location>
</feature>
<dbReference type="PANTHER" id="PTHR30408">
    <property type="entry name" value="TYPE-1 RESTRICTION ENZYME ECOKI SPECIFICITY PROTEIN"/>
    <property type="match status" value="1"/>
</dbReference>
<name>A0A2W4UMA6_9CYAN</name>
<dbReference type="GO" id="GO:0004519">
    <property type="term" value="F:endonuclease activity"/>
    <property type="evidence" value="ECO:0007669"/>
    <property type="project" value="UniProtKB-KW"/>
</dbReference>
<keyword evidence="2" id="KW-0680">Restriction system</keyword>
<gene>
    <name evidence="5" type="ORF">DCF25_06705</name>
</gene>
<dbReference type="InterPro" id="IPR000055">
    <property type="entry name" value="Restrct_endonuc_typeI_TRD"/>
</dbReference>
<keyword evidence="5" id="KW-0255">Endonuclease</keyword>
<keyword evidence="5" id="KW-0540">Nuclease</keyword>
<dbReference type="AlphaFoldDB" id="A0A2W4UMA6"/>
<dbReference type="CDD" id="cd17278">
    <property type="entry name" value="RMtype1_S_LdeBORF1052P-TRD2-CR2"/>
    <property type="match status" value="1"/>
</dbReference>
<dbReference type="GO" id="GO:0003677">
    <property type="term" value="F:DNA binding"/>
    <property type="evidence" value="ECO:0007669"/>
    <property type="project" value="UniProtKB-KW"/>
</dbReference>
<sequence length="432" mass="48021">MSLKANTNSSYRDLAKIKLSDLIDITHGFAFKGADFEKSNSKEKLIVLTPGNYSENGELHFSSKNTKRFTGDSPPEGYLFDIGDLTVVMTDLSSKMKILGKPAFIDSPNILHNQRIGRVLFKDESISPKYLFYFFRTRMFGNGVKSTATGTMVRHTAPKRILDCKVFLPKLSEQKRIVAILDEVFAGIDDAIANTQKNLANARDLFESYLDVVFTQNGEGWEKRTLKEVSLDFGRGKSKHRPRNDPKLYGGSYPFIQTGDVRNCDHVVTECSQFYSETGLAQSKLWPKGTICITIAANIAETGILGFDACFPDSLIGIVVNDKLAVNDFIEYLLQAVKARIKAKGKGSAQDNINLGTFQNEKFPFPSVEKQVAIADKLNRLSLQTQRLEAIYQQKLTALNELKQAILQKAFTGELTAVTAAEATRAKEEIAA</sequence>
<dbReference type="InterPro" id="IPR044946">
    <property type="entry name" value="Restrct_endonuc_typeI_TRD_sf"/>
</dbReference>
<dbReference type="Gene3D" id="3.90.220.20">
    <property type="entry name" value="DNA methylase specificity domains"/>
    <property type="match status" value="2"/>
</dbReference>
<comment type="caution">
    <text evidence="5">The sequence shown here is derived from an EMBL/GenBank/DDBJ whole genome shotgun (WGS) entry which is preliminary data.</text>
</comment>
<organism evidence="5 6">
    <name type="scientific">Leptolyngbya foveolarum</name>
    <dbReference type="NCBI Taxonomy" id="47253"/>
    <lineage>
        <taxon>Bacteria</taxon>
        <taxon>Bacillati</taxon>
        <taxon>Cyanobacteriota</taxon>
        <taxon>Cyanophyceae</taxon>
        <taxon>Leptolyngbyales</taxon>
        <taxon>Leptolyngbyaceae</taxon>
        <taxon>Leptolyngbya group</taxon>
        <taxon>Leptolyngbya</taxon>
    </lineage>
</organism>
<dbReference type="Pfam" id="PF01420">
    <property type="entry name" value="Methylase_S"/>
    <property type="match status" value="2"/>
</dbReference>
<reference evidence="6" key="1">
    <citation type="submission" date="2018-04" db="EMBL/GenBank/DDBJ databases">
        <authorList>
            <person name="Cornet L."/>
        </authorList>
    </citation>
    <scope>NUCLEOTIDE SEQUENCE [LARGE SCALE GENOMIC DNA]</scope>
</reference>
<reference evidence="5 6" key="2">
    <citation type="submission" date="2018-06" db="EMBL/GenBank/DDBJ databases">
        <title>Metagenomic assembly of (sub)arctic Cyanobacteria and their associated microbiome from non-axenic cultures.</title>
        <authorList>
            <person name="Baurain D."/>
        </authorList>
    </citation>
    <scope>NUCLEOTIDE SEQUENCE [LARGE SCALE GENOMIC DNA]</scope>
    <source>
        <strain evidence="5">ULC129bin1</strain>
    </source>
</reference>
<protein>
    <submittedName>
        <fullName evidence="5">Restriction endonuclease subunit S</fullName>
    </submittedName>
</protein>
<feature type="domain" description="Type I restriction modification DNA specificity" evidence="4">
    <location>
        <begin position="13"/>
        <end position="189"/>
    </location>
</feature>
<evidence type="ECO:0000256" key="2">
    <source>
        <dbReference type="ARBA" id="ARBA00022747"/>
    </source>
</evidence>
<evidence type="ECO:0000259" key="4">
    <source>
        <dbReference type="Pfam" id="PF01420"/>
    </source>
</evidence>
<dbReference type="InterPro" id="IPR052021">
    <property type="entry name" value="Type-I_RS_S_subunit"/>
</dbReference>
<evidence type="ECO:0000256" key="3">
    <source>
        <dbReference type="ARBA" id="ARBA00023125"/>
    </source>
</evidence>
<proteinExistence type="inferred from homology"/>
<dbReference type="EMBL" id="QBMC01000030">
    <property type="protein sequence ID" value="PZO20390.1"/>
    <property type="molecule type" value="Genomic_DNA"/>
</dbReference>
<dbReference type="Proteomes" id="UP000249354">
    <property type="component" value="Unassembled WGS sequence"/>
</dbReference>
<keyword evidence="5" id="KW-0378">Hydrolase</keyword>
<dbReference type="PANTHER" id="PTHR30408:SF12">
    <property type="entry name" value="TYPE I RESTRICTION ENZYME MJAVIII SPECIFICITY SUBUNIT"/>
    <property type="match status" value="1"/>
</dbReference>